<dbReference type="PROSITE" id="PS00678">
    <property type="entry name" value="WD_REPEATS_1"/>
    <property type="match status" value="1"/>
</dbReference>
<sequence>MAGPPNVPPAGATPGAAAPSQQNLNHIVLEYLSKKGYARTEAMLRKESAHQDADGRPQITRAEDRGGPQYEQSFELLRNWIEDNLELYKAELRRTLWPVFVYSFLNLAADFYTKDCETFFNKYKDMFTKEHDQDLRALTPIRLPEHVSDSQIAKVYRGNKYRITLTNMAFNSMMQFLETKEKEGGSVIMSLFTNHFNLVTVDRVAGGTERSLAAMIAKGGVEDDIPAEDEGIPGHNPGSANTDRNAPPVLAKLALGPLPMEQELQDDVRAELQEEDAKNPPKPGQNSLVEEFEQRIKREGSEEAPSRETAPLPPSLARDVLMEVQKVKENRDRFKIEGRTGGIGPGITVCMYTFHNTFDSITCIEFSDDQQLVAAGMSESYIRVWSMDGKALPSAKPNDKPSASRRLIGHSGPICAISFAPATASPTPGVGPSTASKYLLSCSADKTIRLWSLETWTCLTAYKGHNQPVWDVQWGPFGHYFLSASHDRTARLWTTDHPAPHRLYVGHDDDVDAIAWHPNGAYIFTASSGDRTIRMWHINGNALRMFTGHTGAITAISCSPNGKRLASADDKGDMFLWDIAAGSRIKRMRGHGKGGIWSLSWSVESSVLVSGGADGTVRVWDVLAETSESSGAAGAGGATGANGKVVGEGGAGVKKKGEMVVTPDQISAFPTKKSPVYKVGFTRMNLVLAGGAYLPG</sequence>
<reference evidence="11" key="1">
    <citation type="journal article" date="2020" name="Stud. Mycol.">
        <title>101 Dothideomycetes genomes: a test case for predicting lifestyles and emergence of pathogens.</title>
        <authorList>
            <person name="Haridas S."/>
            <person name="Albert R."/>
            <person name="Binder M."/>
            <person name="Bloem J."/>
            <person name="Labutti K."/>
            <person name="Salamov A."/>
            <person name="Andreopoulos B."/>
            <person name="Baker S."/>
            <person name="Barry K."/>
            <person name="Bills G."/>
            <person name="Bluhm B."/>
            <person name="Cannon C."/>
            <person name="Castanera R."/>
            <person name="Culley D."/>
            <person name="Daum C."/>
            <person name="Ezra D."/>
            <person name="Gonzalez J."/>
            <person name="Henrissat B."/>
            <person name="Kuo A."/>
            <person name="Liang C."/>
            <person name="Lipzen A."/>
            <person name="Lutzoni F."/>
            <person name="Magnuson J."/>
            <person name="Mondo S."/>
            <person name="Nolan M."/>
            <person name="Ohm R."/>
            <person name="Pangilinan J."/>
            <person name="Park H.-J."/>
            <person name="Ramirez L."/>
            <person name="Alfaro M."/>
            <person name="Sun H."/>
            <person name="Tritt A."/>
            <person name="Yoshinaga Y."/>
            <person name="Zwiers L.-H."/>
            <person name="Turgeon B."/>
            <person name="Goodwin S."/>
            <person name="Spatafora J."/>
            <person name="Crous P."/>
            <person name="Grigoriev I."/>
        </authorList>
    </citation>
    <scope>NUCLEOTIDE SEQUENCE</scope>
    <source>
        <strain evidence="11">CBS 121410</strain>
    </source>
</reference>
<feature type="repeat" description="WD" evidence="8">
    <location>
        <begin position="462"/>
        <end position="493"/>
    </location>
</feature>
<evidence type="ECO:0000256" key="8">
    <source>
        <dbReference type="PROSITE-ProRule" id="PRU00221"/>
    </source>
</evidence>
<dbReference type="SUPFAM" id="SSF50978">
    <property type="entry name" value="WD40 repeat-like"/>
    <property type="match status" value="1"/>
</dbReference>
<feature type="compositionally biased region" description="Basic and acidic residues" evidence="9">
    <location>
        <begin position="294"/>
        <end position="306"/>
    </location>
</feature>
<evidence type="ECO:0000256" key="3">
    <source>
        <dbReference type="ARBA" id="ARBA00022574"/>
    </source>
</evidence>
<accession>A0A9P4HMT5</accession>
<dbReference type="Proteomes" id="UP000799776">
    <property type="component" value="Unassembled WGS sequence"/>
</dbReference>
<gene>
    <name evidence="11" type="ORF">K490DRAFT_48983</name>
</gene>
<evidence type="ECO:0000256" key="6">
    <source>
        <dbReference type="ARBA" id="ARBA00023163"/>
    </source>
</evidence>
<keyword evidence="6" id="KW-0804">Transcription</keyword>
<keyword evidence="3 8" id="KW-0853">WD repeat</keyword>
<dbReference type="InterPro" id="IPR015943">
    <property type="entry name" value="WD40/YVTN_repeat-like_dom_sf"/>
</dbReference>
<evidence type="ECO:0000313" key="11">
    <source>
        <dbReference type="EMBL" id="KAF2084520.1"/>
    </source>
</evidence>
<dbReference type="Gene3D" id="1.25.40.500">
    <property type="entry name" value="TFIID subunit TAF5, NTD2 domain"/>
    <property type="match status" value="1"/>
</dbReference>
<evidence type="ECO:0000256" key="9">
    <source>
        <dbReference type="SAM" id="MobiDB-lite"/>
    </source>
</evidence>
<evidence type="ECO:0000256" key="1">
    <source>
        <dbReference type="ARBA" id="ARBA00004123"/>
    </source>
</evidence>
<dbReference type="PANTHER" id="PTHR19879">
    <property type="entry name" value="TRANSCRIPTION INITIATION FACTOR TFIID"/>
    <property type="match status" value="1"/>
</dbReference>
<dbReference type="PRINTS" id="PR00320">
    <property type="entry name" value="GPROTEINBRPT"/>
</dbReference>
<dbReference type="SMART" id="SM00320">
    <property type="entry name" value="WD40"/>
    <property type="match status" value="6"/>
</dbReference>
<dbReference type="InterPro" id="IPR037264">
    <property type="entry name" value="TFIID_NTD2_sf"/>
</dbReference>
<dbReference type="PROSITE" id="PS50082">
    <property type="entry name" value="WD_REPEATS_2"/>
    <property type="match status" value="6"/>
</dbReference>
<feature type="repeat" description="WD" evidence="8">
    <location>
        <begin position="546"/>
        <end position="587"/>
    </location>
</feature>
<name>A0A9P4HMT5_9PEZI</name>
<comment type="similarity">
    <text evidence="2">Belongs to the WD repeat TAF5 family.</text>
</comment>
<feature type="region of interest" description="Disordered" evidence="9">
    <location>
        <begin position="1"/>
        <end position="21"/>
    </location>
</feature>
<dbReference type="GO" id="GO:0005669">
    <property type="term" value="C:transcription factor TFIID complex"/>
    <property type="evidence" value="ECO:0007669"/>
    <property type="project" value="TreeGrafter"/>
</dbReference>
<keyword evidence="12" id="KW-1185">Reference proteome</keyword>
<feature type="domain" description="TFIID subunit TAF5 NTD2" evidence="10">
    <location>
        <begin position="68"/>
        <end position="195"/>
    </location>
</feature>
<evidence type="ECO:0000256" key="7">
    <source>
        <dbReference type="ARBA" id="ARBA00023242"/>
    </source>
</evidence>
<dbReference type="InterPro" id="IPR020472">
    <property type="entry name" value="WD40_PAC1"/>
</dbReference>
<feature type="region of interest" description="Disordered" evidence="9">
    <location>
        <begin position="224"/>
        <end position="246"/>
    </location>
</feature>
<dbReference type="Pfam" id="PF04494">
    <property type="entry name" value="TFIID_NTD2"/>
    <property type="match status" value="1"/>
</dbReference>
<feature type="repeat" description="WD" evidence="8">
    <location>
        <begin position="596"/>
        <end position="630"/>
    </location>
</feature>
<feature type="region of interest" description="Disordered" evidence="9">
    <location>
        <begin position="294"/>
        <end position="317"/>
    </location>
</feature>
<evidence type="ECO:0000259" key="10">
    <source>
        <dbReference type="Pfam" id="PF04494"/>
    </source>
</evidence>
<keyword evidence="4" id="KW-0677">Repeat</keyword>
<feature type="compositionally biased region" description="Low complexity" evidence="9">
    <location>
        <begin position="9"/>
        <end position="19"/>
    </location>
</feature>
<dbReference type="GO" id="GO:0016251">
    <property type="term" value="F:RNA polymerase II general transcription initiation factor activity"/>
    <property type="evidence" value="ECO:0007669"/>
    <property type="project" value="TreeGrafter"/>
</dbReference>
<organism evidence="11 12">
    <name type="scientific">Saccharata proteae CBS 121410</name>
    <dbReference type="NCBI Taxonomy" id="1314787"/>
    <lineage>
        <taxon>Eukaryota</taxon>
        <taxon>Fungi</taxon>
        <taxon>Dikarya</taxon>
        <taxon>Ascomycota</taxon>
        <taxon>Pezizomycotina</taxon>
        <taxon>Dothideomycetes</taxon>
        <taxon>Dothideomycetes incertae sedis</taxon>
        <taxon>Botryosphaeriales</taxon>
        <taxon>Saccharataceae</taxon>
        <taxon>Saccharata</taxon>
    </lineage>
</organism>
<dbReference type="CDD" id="cd00200">
    <property type="entry name" value="WD40"/>
    <property type="match status" value="1"/>
</dbReference>
<dbReference type="PROSITE" id="PS50896">
    <property type="entry name" value="LISH"/>
    <property type="match status" value="1"/>
</dbReference>
<evidence type="ECO:0000256" key="2">
    <source>
        <dbReference type="ARBA" id="ARBA00009435"/>
    </source>
</evidence>
<dbReference type="PROSITE" id="PS50294">
    <property type="entry name" value="WD_REPEATS_REGION"/>
    <property type="match status" value="4"/>
</dbReference>
<feature type="repeat" description="WD" evidence="8">
    <location>
        <begin position="354"/>
        <end position="388"/>
    </location>
</feature>
<feature type="compositionally biased region" description="Basic and acidic residues" evidence="9">
    <location>
        <begin position="45"/>
        <end position="66"/>
    </location>
</feature>
<keyword evidence="7" id="KW-0539">Nucleus</keyword>
<dbReference type="AlphaFoldDB" id="A0A9P4HMT5"/>
<comment type="subcellular location">
    <subcellularLocation>
        <location evidence="1">Nucleus</location>
    </subcellularLocation>
</comment>
<keyword evidence="5" id="KW-0805">Transcription regulation</keyword>
<dbReference type="InterPro" id="IPR001680">
    <property type="entry name" value="WD40_rpt"/>
</dbReference>
<dbReference type="EMBL" id="ML978740">
    <property type="protein sequence ID" value="KAF2084520.1"/>
    <property type="molecule type" value="Genomic_DNA"/>
</dbReference>
<protein>
    <submittedName>
        <fullName evidence="11">WD40 repeat-like protein</fullName>
    </submittedName>
</protein>
<dbReference type="InterPro" id="IPR036322">
    <property type="entry name" value="WD40_repeat_dom_sf"/>
</dbReference>
<dbReference type="SUPFAM" id="SSF160897">
    <property type="entry name" value="Taf5 N-terminal domain-like"/>
    <property type="match status" value="1"/>
</dbReference>
<dbReference type="Pfam" id="PF00400">
    <property type="entry name" value="WD40"/>
    <property type="match status" value="6"/>
</dbReference>
<feature type="region of interest" description="Disordered" evidence="9">
    <location>
        <begin position="45"/>
        <end position="67"/>
    </location>
</feature>
<evidence type="ECO:0000256" key="5">
    <source>
        <dbReference type="ARBA" id="ARBA00023015"/>
    </source>
</evidence>
<dbReference type="GO" id="GO:0006367">
    <property type="term" value="P:transcription initiation at RNA polymerase II promoter"/>
    <property type="evidence" value="ECO:0007669"/>
    <property type="project" value="TreeGrafter"/>
</dbReference>
<evidence type="ECO:0000313" key="12">
    <source>
        <dbReference type="Proteomes" id="UP000799776"/>
    </source>
</evidence>
<dbReference type="OrthoDB" id="10266330at2759"/>
<feature type="repeat" description="WD" evidence="8">
    <location>
        <begin position="407"/>
        <end position="461"/>
    </location>
</feature>
<evidence type="ECO:0000256" key="4">
    <source>
        <dbReference type="ARBA" id="ARBA00022737"/>
    </source>
</evidence>
<dbReference type="InterPro" id="IPR019775">
    <property type="entry name" value="WD40_repeat_CS"/>
</dbReference>
<dbReference type="PANTHER" id="PTHR19879:SF1">
    <property type="entry name" value="CANNONBALL-RELATED"/>
    <property type="match status" value="1"/>
</dbReference>
<dbReference type="Gene3D" id="2.130.10.10">
    <property type="entry name" value="YVTN repeat-like/Quinoprotein amine dehydrogenase"/>
    <property type="match status" value="2"/>
</dbReference>
<dbReference type="CDD" id="cd08044">
    <property type="entry name" value="TAF5_NTD2"/>
    <property type="match status" value="1"/>
</dbReference>
<dbReference type="InterPro" id="IPR006594">
    <property type="entry name" value="LisH"/>
</dbReference>
<dbReference type="SMART" id="SM00667">
    <property type="entry name" value="LisH"/>
    <property type="match status" value="1"/>
</dbReference>
<proteinExistence type="inferred from homology"/>
<feature type="repeat" description="WD" evidence="8">
    <location>
        <begin position="504"/>
        <end position="539"/>
    </location>
</feature>
<dbReference type="InterPro" id="IPR007582">
    <property type="entry name" value="TFIID_NTD2"/>
</dbReference>
<comment type="caution">
    <text evidence="11">The sequence shown here is derived from an EMBL/GenBank/DDBJ whole genome shotgun (WGS) entry which is preliminary data.</text>
</comment>